<evidence type="ECO:0000256" key="1">
    <source>
        <dbReference type="ARBA" id="ARBA00007692"/>
    </source>
</evidence>
<evidence type="ECO:0008006" key="5">
    <source>
        <dbReference type="Google" id="ProtNLM"/>
    </source>
</evidence>
<dbReference type="Proteomes" id="UP001187531">
    <property type="component" value="Unassembled WGS sequence"/>
</dbReference>
<evidence type="ECO:0000313" key="4">
    <source>
        <dbReference type="Proteomes" id="UP001187531"/>
    </source>
</evidence>
<dbReference type="PANTHER" id="PTHR13068:SF112">
    <property type="entry name" value="TRANSCRIPTION TERMINATION FACTOR 3, MITOCHONDRIAL"/>
    <property type="match status" value="1"/>
</dbReference>
<dbReference type="InterPro" id="IPR003690">
    <property type="entry name" value="MTERF"/>
</dbReference>
<dbReference type="SMART" id="SM00733">
    <property type="entry name" value="Mterf"/>
    <property type="match status" value="5"/>
</dbReference>
<accession>A0AA88HC00</accession>
<proteinExistence type="inferred from homology"/>
<dbReference type="InterPro" id="IPR038538">
    <property type="entry name" value="MTERF_sf"/>
</dbReference>
<organism evidence="3 4">
    <name type="scientific">Artemia franciscana</name>
    <name type="common">Brine shrimp</name>
    <name type="synonym">Artemia sanfranciscana</name>
    <dbReference type="NCBI Taxonomy" id="6661"/>
    <lineage>
        <taxon>Eukaryota</taxon>
        <taxon>Metazoa</taxon>
        <taxon>Ecdysozoa</taxon>
        <taxon>Arthropoda</taxon>
        <taxon>Crustacea</taxon>
        <taxon>Branchiopoda</taxon>
        <taxon>Anostraca</taxon>
        <taxon>Artemiidae</taxon>
        <taxon>Artemia</taxon>
    </lineage>
</organism>
<reference evidence="3" key="1">
    <citation type="submission" date="2023-07" db="EMBL/GenBank/DDBJ databases">
        <title>Chromosome-level genome assembly of Artemia franciscana.</title>
        <authorList>
            <person name="Jo E."/>
        </authorList>
    </citation>
    <scope>NUCLEOTIDE SEQUENCE</scope>
    <source>
        <tissue evidence="3">Whole body</tissue>
    </source>
</reference>
<dbReference type="PANTHER" id="PTHR13068">
    <property type="entry name" value="CGI-12 PROTEIN-RELATED"/>
    <property type="match status" value="1"/>
</dbReference>
<dbReference type="EMBL" id="JAVRJZ010000020">
    <property type="protein sequence ID" value="KAK2706068.1"/>
    <property type="molecule type" value="Genomic_DNA"/>
</dbReference>
<dbReference type="GO" id="GO:0005739">
    <property type="term" value="C:mitochondrion"/>
    <property type="evidence" value="ECO:0007669"/>
    <property type="project" value="TreeGrafter"/>
</dbReference>
<keyword evidence="2" id="KW-0809">Transit peptide</keyword>
<comment type="caution">
    <text evidence="3">The sequence shown here is derived from an EMBL/GenBank/DDBJ whole genome shotgun (WGS) entry which is preliminary data.</text>
</comment>
<gene>
    <name evidence="3" type="ORF">QYM36_016178</name>
</gene>
<name>A0AA88HC00_ARTSF</name>
<dbReference type="Pfam" id="PF02536">
    <property type="entry name" value="mTERF"/>
    <property type="match status" value="1"/>
</dbReference>
<keyword evidence="4" id="KW-1185">Reference proteome</keyword>
<evidence type="ECO:0000313" key="3">
    <source>
        <dbReference type="EMBL" id="KAK2706068.1"/>
    </source>
</evidence>
<protein>
    <recommendedName>
        <fullName evidence="5">mTERF domain-containing protein 1, mitochondrial</fullName>
    </recommendedName>
</protein>
<dbReference type="Gene3D" id="1.25.70.10">
    <property type="entry name" value="Transcription termination factor 3, mitochondrial"/>
    <property type="match status" value="1"/>
</dbReference>
<dbReference type="GO" id="GO:0003676">
    <property type="term" value="F:nucleic acid binding"/>
    <property type="evidence" value="ECO:0007669"/>
    <property type="project" value="InterPro"/>
</dbReference>
<sequence length="366" mass="43259">MKSSMVGLSKVLQRKLSSPSYSAVRYNCQRSGLNPNETQLEESKKEVDVSESGEVYKNILKTAQEMYGVKKNPFDQRFDVEFEPASPRIPASYNLAGYVNKSPLLQEFVRLGIDMSKWDEDRELVESILKKDFFSDIQPYIRLLTDYGLEPEKLGWFFTKNPRIFLESLDDIQVRFNYLESKRFSPSMIARIISHNPLWLSFKTQEIDEHLGYLQKNFKLTGNEVREIATRCPRLVTKNLWKLEMIKFSIWEEMGFTKEETKSLLLKDPRVFLIPSQTMVERFNYFHNIMKIPHQTVLEYPALFRTRLLRLRPRHEFLEVNNRHQYDKTRPDFVPIDQMIKRDDSFFAVEIAGSSIDVYNEFLKTI</sequence>
<comment type="similarity">
    <text evidence="1">Belongs to the mTERF family.</text>
</comment>
<dbReference type="GO" id="GO:0006390">
    <property type="term" value="P:mitochondrial transcription"/>
    <property type="evidence" value="ECO:0007669"/>
    <property type="project" value="TreeGrafter"/>
</dbReference>
<evidence type="ECO:0000256" key="2">
    <source>
        <dbReference type="ARBA" id="ARBA00022946"/>
    </source>
</evidence>
<dbReference type="AlphaFoldDB" id="A0AA88HC00"/>
<dbReference type="GO" id="GO:0061668">
    <property type="term" value="P:mitochondrial ribosome assembly"/>
    <property type="evidence" value="ECO:0007669"/>
    <property type="project" value="TreeGrafter"/>
</dbReference>